<evidence type="ECO:0000256" key="1">
    <source>
        <dbReference type="SAM" id="SignalP"/>
    </source>
</evidence>
<dbReference type="Proteomes" id="UP000275473">
    <property type="component" value="Unassembled WGS sequence"/>
</dbReference>
<accession>A0A3M8PBG0</accession>
<name>A0A3M8PBG0_9BACL</name>
<sequence length="139" mass="15758">MKKILILFLIVLLLHGCAESSNSSYKLEGESANWKGKLDIQEHDINDEIKEEALGTFEYLGDNSDEVNNVVITIPVEIGESGFAIRDFNELSSSNSLEFNLSDKGLLGYLKVTKEIDINISWKENDERYDENIIIELDE</sequence>
<feature type="chain" id="PRO_5018312419" description="Lipoprotein" evidence="1">
    <location>
        <begin position="21"/>
        <end position="139"/>
    </location>
</feature>
<dbReference type="RefSeq" id="WP_123164233.1">
    <property type="nucleotide sequence ID" value="NZ_RIAX01000002.1"/>
</dbReference>
<reference evidence="2 3" key="1">
    <citation type="journal article" date="2018" name="Int. J. Syst. Evol. Microbiol.">
        <title>Planococcus salinus sp. nov., a moderately halophilic bacterium isolated from a saline-alkali soil.</title>
        <authorList>
            <person name="Gan L."/>
        </authorList>
    </citation>
    <scope>NUCLEOTIDE SEQUENCE [LARGE SCALE GENOMIC DNA]</scope>
    <source>
        <strain evidence="2 3">LCB217</strain>
    </source>
</reference>
<dbReference type="EMBL" id="RIAX01000002">
    <property type="protein sequence ID" value="RNF40534.1"/>
    <property type="molecule type" value="Genomic_DNA"/>
</dbReference>
<dbReference type="AlphaFoldDB" id="A0A3M8PBG0"/>
<organism evidence="2 3">
    <name type="scientific">Planococcus salinus</name>
    <dbReference type="NCBI Taxonomy" id="1848460"/>
    <lineage>
        <taxon>Bacteria</taxon>
        <taxon>Bacillati</taxon>
        <taxon>Bacillota</taxon>
        <taxon>Bacilli</taxon>
        <taxon>Bacillales</taxon>
        <taxon>Caryophanaceae</taxon>
        <taxon>Planococcus</taxon>
    </lineage>
</organism>
<evidence type="ECO:0000313" key="3">
    <source>
        <dbReference type="Proteomes" id="UP000275473"/>
    </source>
</evidence>
<keyword evidence="3" id="KW-1185">Reference proteome</keyword>
<evidence type="ECO:0008006" key="4">
    <source>
        <dbReference type="Google" id="ProtNLM"/>
    </source>
</evidence>
<comment type="caution">
    <text evidence="2">The sequence shown here is derived from an EMBL/GenBank/DDBJ whole genome shotgun (WGS) entry which is preliminary data.</text>
</comment>
<proteinExistence type="predicted"/>
<feature type="signal peptide" evidence="1">
    <location>
        <begin position="1"/>
        <end position="20"/>
    </location>
</feature>
<evidence type="ECO:0000313" key="2">
    <source>
        <dbReference type="EMBL" id="RNF40534.1"/>
    </source>
</evidence>
<keyword evidence="1" id="KW-0732">Signal</keyword>
<protein>
    <recommendedName>
        <fullName evidence="4">Lipoprotein</fullName>
    </recommendedName>
</protein>
<gene>
    <name evidence="2" type="ORF">EEX84_03675</name>
</gene>